<proteinExistence type="predicted"/>
<protein>
    <submittedName>
        <fullName evidence="2">(spotted green pufferfish) hypothetical protein</fullName>
    </submittedName>
</protein>
<reference evidence="2" key="2">
    <citation type="submission" date="2004-02" db="EMBL/GenBank/DDBJ databases">
        <authorList>
            <consortium name="Genoscope"/>
            <consortium name="Whitehead Institute Centre for Genome Research"/>
        </authorList>
    </citation>
    <scope>NUCLEOTIDE SEQUENCE</scope>
</reference>
<feature type="non-terminal residue" evidence="2">
    <location>
        <position position="113"/>
    </location>
</feature>
<dbReference type="KEGG" id="tng:GSTEN00000794G001"/>
<dbReference type="AlphaFoldDB" id="Q4TH29"/>
<reference evidence="2" key="1">
    <citation type="journal article" date="2004" name="Nature">
        <title>Genome duplication in the teleost fish Tetraodon nigroviridis reveals the early vertebrate proto-karyotype.</title>
        <authorList>
            <person name="Jaillon O."/>
            <person name="Aury J.-M."/>
            <person name="Brunet F."/>
            <person name="Petit J.-L."/>
            <person name="Stange-Thomann N."/>
            <person name="Mauceli E."/>
            <person name="Bouneau L."/>
            <person name="Fischer C."/>
            <person name="Ozouf-Costaz C."/>
            <person name="Bernot A."/>
            <person name="Nicaud S."/>
            <person name="Jaffe D."/>
            <person name="Fisher S."/>
            <person name="Lutfalla G."/>
            <person name="Dossat C."/>
            <person name="Segurens B."/>
            <person name="Dasilva C."/>
            <person name="Salanoubat M."/>
            <person name="Levy M."/>
            <person name="Boudet N."/>
            <person name="Castellano S."/>
            <person name="Anthouard V."/>
            <person name="Jubin C."/>
            <person name="Castelli V."/>
            <person name="Katinka M."/>
            <person name="Vacherie B."/>
            <person name="Biemont C."/>
            <person name="Skalli Z."/>
            <person name="Cattolico L."/>
            <person name="Poulain J."/>
            <person name="De Berardinis V."/>
            <person name="Cruaud C."/>
            <person name="Duprat S."/>
            <person name="Brottier P."/>
            <person name="Coutanceau J.-P."/>
            <person name="Gouzy J."/>
            <person name="Parra G."/>
            <person name="Lardier G."/>
            <person name="Chapple C."/>
            <person name="McKernan K.J."/>
            <person name="McEwan P."/>
            <person name="Bosak S."/>
            <person name="Kellis M."/>
            <person name="Volff J.-N."/>
            <person name="Guigo R."/>
            <person name="Zody M.C."/>
            <person name="Mesirov J."/>
            <person name="Lindblad-Toh K."/>
            <person name="Birren B."/>
            <person name="Nusbaum C."/>
            <person name="Kahn D."/>
            <person name="Robinson-Rechavi M."/>
            <person name="Laudet V."/>
            <person name="Schachter V."/>
            <person name="Quetier F."/>
            <person name="Saurin W."/>
            <person name="Scarpelli C."/>
            <person name="Wincker P."/>
            <person name="Lander E.S."/>
            <person name="Weissenbach J."/>
            <person name="Roest Crollius H."/>
        </authorList>
    </citation>
    <scope>NUCLEOTIDE SEQUENCE [LARGE SCALE GENOMIC DNA]</scope>
</reference>
<evidence type="ECO:0000313" key="2">
    <source>
        <dbReference type="EMBL" id="CAF87803.1"/>
    </source>
</evidence>
<gene>
    <name evidence="2" type="ORF">GSTENG00000794001</name>
</gene>
<dbReference type="EMBL" id="CAAE01003291">
    <property type="protein sequence ID" value="CAF87803.1"/>
    <property type="molecule type" value="Genomic_DNA"/>
</dbReference>
<dbReference type="OrthoDB" id="10251727at2759"/>
<evidence type="ECO:0000256" key="1">
    <source>
        <dbReference type="SAM" id="MobiDB-lite"/>
    </source>
</evidence>
<organism evidence="2">
    <name type="scientific">Tetraodon nigroviridis</name>
    <name type="common">Spotted green pufferfish</name>
    <name type="synonym">Chelonodon nigroviridis</name>
    <dbReference type="NCBI Taxonomy" id="99883"/>
    <lineage>
        <taxon>Eukaryota</taxon>
        <taxon>Metazoa</taxon>
        <taxon>Chordata</taxon>
        <taxon>Craniata</taxon>
        <taxon>Vertebrata</taxon>
        <taxon>Euteleostomi</taxon>
        <taxon>Actinopterygii</taxon>
        <taxon>Neopterygii</taxon>
        <taxon>Teleostei</taxon>
        <taxon>Neoteleostei</taxon>
        <taxon>Acanthomorphata</taxon>
        <taxon>Eupercaria</taxon>
        <taxon>Tetraodontiformes</taxon>
        <taxon>Tetradontoidea</taxon>
        <taxon>Tetraodontidae</taxon>
        <taxon>Tetraodon</taxon>
    </lineage>
</organism>
<name>Q4TH29_TETNG</name>
<sequence>MARVGHSGMTADEVTENVEAAVKTVMEKIRMVSVEEQSGASVRASLSAAGARRWCTPLSDPVPSGTLLTEGTSDEGHPHQEPGVGGSAHLQLRAEPPLSTRGGETGKTPPQKT</sequence>
<comment type="caution">
    <text evidence="2">The sequence shown here is derived from an EMBL/GenBank/DDBJ whole genome shotgun (WGS) entry which is preliminary data.</text>
</comment>
<accession>Q4TH29</accession>
<feature type="region of interest" description="Disordered" evidence="1">
    <location>
        <begin position="54"/>
        <end position="113"/>
    </location>
</feature>